<comment type="caution">
    <text evidence="6">The sequence shown here is derived from an EMBL/GenBank/DDBJ whole genome shotgun (WGS) entry which is preliminary data.</text>
</comment>
<dbReference type="GO" id="GO:0005524">
    <property type="term" value="F:ATP binding"/>
    <property type="evidence" value="ECO:0007669"/>
    <property type="project" value="UniProtKB-KW"/>
</dbReference>
<keyword evidence="3" id="KW-0547">Nucleotide-binding</keyword>
<proteinExistence type="inferred from homology"/>
<dbReference type="GO" id="GO:0035336">
    <property type="term" value="P:long-chain fatty-acyl-CoA metabolic process"/>
    <property type="evidence" value="ECO:0007669"/>
    <property type="project" value="TreeGrafter"/>
</dbReference>
<dbReference type="Proteomes" id="UP001211907">
    <property type="component" value="Unassembled WGS sequence"/>
</dbReference>
<evidence type="ECO:0000313" key="6">
    <source>
        <dbReference type="EMBL" id="KAJ3132835.1"/>
    </source>
</evidence>
<dbReference type="PANTHER" id="PTHR43272">
    <property type="entry name" value="LONG-CHAIN-FATTY-ACID--COA LIGASE"/>
    <property type="match status" value="1"/>
</dbReference>
<dbReference type="PANTHER" id="PTHR43272:SF83">
    <property type="entry name" value="ACYL-COA SYNTHETASE LONG-CHAIN, ISOFORM J"/>
    <property type="match status" value="1"/>
</dbReference>
<evidence type="ECO:0000256" key="2">
    <source>
        <dbReference type="ARBA" id="ARBA00022598"/>
    </source>
</evidence>
<dbReference type="SUPFAM" id="SSF56801">
    <property type="entry name" value="Acetyl-CoA synthetase-like"/>
    <property type="match status" value="1"/>
</dbReference>
<dbReference type="EMBL" id="JADGJH010000236">
    <property type="protein sequence ID" value="KAJ3132835.1"/>
    <property type="molecule type" value="Genomic_DNA"/>
</dbReference>
<dbReference type="InterPro" id="IPR000873">
    <property type="entry name" value="AMP-dep_synth/lig_dom"/>
</dbReference>
<organism evidence="6 7">
    <name type="scientific">Physocladia obscura</name>
    <dbReference type="NCBI Taxonomy" id="109957"/>
    <lineage>
        <taxon>Eukaryota</taxon>
        <taxon>Fungi</taxon>
        <taxon>Fungi incertae sedis</taxon>
        <taxon>Chytridiomycota</taxon>
        <taxon>Chytridiomycota incertae sedis</taxon>
        <taxon>Chytridiomycetes</taxon>
        <taxon>Chytridiales</taxon>
        <taxon>Chytriomycetaceae</taxon>
        <taxon>Physocladia</taxon>
    </lineage>
</organism>
<dbReference type="GO" id="GO:0005811">
    <property type="term" value="C:lipid droplet"/>
    <property type="evidence" value="ECO:0007669"/>
    <property type="project" value="TreeGrafter"/>
</dbReference>
<evidence type="ECO:0000313" key="7">
    <source>
        <dbReference type="Proteomes" id="UP001211907"/>
    </source>
</evidence>
<comment type="similarity">
    <text evidence="1">Belongs to the ATP-dependent AMP-binding enzyme family.</text>
</comment>
<accession>A0AAD5T605</accession>
<dbReference type="GO" id="GO:0004467">
    <property type="term" value="F:long-chain fatty acid-CoA ligase activity"/>
    <property type="evidence" value="ECO:0007669"/>
    <property type="project" value="TreeGrafter"/>
</dbReference>
<dbReference type="Pfam" id="PF00501">
    <property type="entry name" value="AMP-binding"/>
    <property type="match status" value="1"/>
</dbReference>
<evidence type="ECO:0000256" key="3">
    <source>
        <dbReference type="ARBA" id="ARBA00022741"/>
    </source>
</evidence>
<protein>
    <submittedName>
        <fullName evidence="6">Long-chain fatty acid-CoA ligase</fullName>
    </submittedName>
</protein>
<evidence type="ECO:0000256" key="1">
    <source>
        <dbReference type="ARBA" id="ARBA00006432"/>
    </source>
</evidence>
<dbReference type="GO" id="GO:0005783">
    <property type="term" value="C:endoplasmic reticulum"/>
    <property type="evidence" value="ECO:0007669"/>
    <property type="project" value="TreeGrafter"/>
</dbReference>
<reference evidence="6" key="1">
    <citation type="submission" date="2020-05" db="EMBL/GenBank/DDBJ databases">
        <title>Phylogenomic resolution of chytrid fungi.</title>
        <authorList>
            <person name="Stajich J.E."/>
            <person name="Amses K."/>
            <person name="Simmons R."/>
            <person name="Seto K."/>
            <person name="Myers J."/>
            <person name="Bonds A."/>
            <person name="Quandt C.A."/>
            <person name="Barry K."/>
            <person name="Liu P."/>
            <person name="Grigoriev I."/>
            <person name="Longcore J.E."/>
            <person name="James T.Y."/>
        </authorList>
    </citation>
    <scope>NUCLEOTIDE SEQUENCE</scope>
    <source>
        <strain evidence="6">JEL0513</strain>
    </source>
</reference>
<dbReference type="Gene3D" id="3.40.50.12780">
    <property type="entry name" value="N-terminal domain of ligase-like"/>
    <property type="match status" value="1"/>
</dbReference>
<sequence>MFGQRRVLNIVEEEKQIIKQIPGDGGQAIEIKKWKYFELSGFEWLSWKQTGEIICLYGAGYRVLGLNKGDMLTIFAKTSRDRMFIAMACMSQSIIVTTAYATLGEEGLTYSLQECKTSIIFTDANLLPSILKVTDSEQSYAIALIQPVEKEIRTLAALLNKNPGVDVDHLDFQELCERQDIRDAVLGSLKEVGKKIKLNPAEIVGQVILDQEE</sequence>
<evidence type="ECO:0000256" key="4">
    <source>
        <dbReference type="ARBA" id="ARBA00022840"/>
    </source>
</evidence>
<dbReference type="AlphaFoldDB" id="A0AAD5T605"/>
<dbReference type="GO" id="GO:0005886">
    <property type="term" value="C:plasma membrane"/>
    <property type="evidence" value="ECO:0007669"/>
    <property type="project" value="TreeGrafter"/>
</dbReference>
<feature type="domain" description="AMP-dependent synthetase/ligase" evidence="5">
    <location>
        <begin position="41"/>
        <end position="145"/>
    </location>
</feature>
<keyword evidence="4" id="KW-0067">ATP-binding</keyword>
<evidence type="ECO:0000259" key="5">
    <source>
        <dbReference type="Pfam" id="PF00501"/>
    </source>
</evidence>
<name>A0AAD5T605_9FUNG</name>
<gene>
    <name evidence="6" type="primary">FAA4_2</name>
    <name evidence="6" type="ORF">HK100_004930</name>
</gene>
<keyword evidence="2 6" id="KW-0436">Ligase</keyword>
<keyword evidence="7" id="KW-1185">Reference proteome</keyword>
<dbReference type="InterPro" id="IPR042099">
    <property type="entry name" value="ANL_N_sf"/>
</dbReference>